<evidence type="ECO:0000313" key="10">
    <source>
        <dbReference type="EMBL" id="ALV05445.1"/>
    </source>
</evidence>
<evidence type="ECO:0000256" key="9">
    <source>
        <dbReference type="ARBA" id="ARBA00023136"/>
    </source>
</evidence>
<name>A0A0U3DXC3_9BURK</name>
<dbReference type="Pfam" id="PF07963">
    <property type="entry name" value="N_methyl"/>
    <property type="match status" value="1"/>
</dbReference>
<dbReference type="InterPro" id="IPR051621">
    <property type="entry name" value="T2SS_protein_J"/>
</dbReference>
<evidence type="ECO:0000256" key="6">
    <source>
        <dbReference type="ARBA" id="ARBA00022519"/>
    </source>
</evidence>
<evidence type="ECO:0000256" key="2">
    <source>
        <dbReference type="ARBA" id="ARBA00011084"/>
    </source>
</evidence>
<evidence type="ECO:0000256" key="5">
    <source>
        <dbReference type="ARBA" id="ARBA00022481"/>
    </source>
</evidence>
<dbReference type="NCBIfam" id="TIGR02532">
    <property type="entry name" value="IV_pilin_GFxxxE"/>
    <property type="match status" value="1"/>
</dbReference>
<accession>A0A0U3DXC3</accession>
<dbReference type="PROSITE" id="PS00409">
    <property type="entry name" value="PROKAR_NTER_METHYL"/>
    <property type="match status" value="1"/>
</dbReference>
<dbReference type="SUPFAM" id="SSF54523">
    <property type="entry name" value="Pili subunits"/>
    <property type="match status" value="1"/>
</dbReference>
<dbReference type="GO" id="GO:0015628">
    <property type="term" value="P:protein secretion by the type II secretion system"/>
    <property type="evidence" value="ECO:0007669"/>
    <property type="project" value="InterPro"/>
</dbReference>
<keyword evidence="6" id="KW-0997">Cell inner membrane</keyword>
<dbReference type="Proteomes" id="UP000060699">
    <property type="component" value="Chromosome"/>
</dbReference>
<dbReference type="OrthoDB" id="9151668at2"/>
<evidence type="ECO:0000256" key="1">
    <source>
        <dbReference type="ARBA" id="ARBA00004377"/>
    </source>
</evidence>
<comment type="subcellular location">
    <subcellularLocation>
        <location evidence="1">Cell inner membrane</location>
        <topology evidence="1">Single-pass membrane protein</topology>
    </subcellularLocation>
</comment>
<organism evidence="10 11">
    <name type="scientific">Roseateles depolymerans</name>
    <dbReference type="NCBI Taxonomy" id="76731"/>
    <lineage>
        <taxon>Bacteria</taxon>
        <taxon>Pseudomonadati</taxon>
        <taxon>Pseudomonadota</taxon>
        <taxon>Betaproteobacteria</taxon>
        <taxon>Burkholderiales</taxon>
        <taxon>Sphaerotilaceae</taxon>
        <taxon>Roseateles</taxon>
    </lineage>
</organism>
<protein>
    <recommendedName>
        <fullName evidence="3">Type II secretion system protein J</fullName>
    </recommendedName>
</protein>
<dbReference type="EMBL" id="CP013729">
    <property type="protein sequence ID" value="ALV05445.1"/>
    <property type="molecule type" value="Genomic_DNA"/>
</dbReference>
<dbReference type="GO" id="GO:0015627">
    <property type="term" value="C:type II protein secretion system complex"/>
    <property type="evidence" value="ECO:0007669"/>
    <property type="project" value="InterPro"/>
</dbReference>
<dbReference type="InterPro" id="IPR010055">
    <property type="entry name" value="T2SS_protein-GspJ"/>
</dbReference>
<evidence type="ECO:0000256" key="8">
    <source>
        <dbReference type="ARBA" id="ARBA00022989"/>
    </source>
</evidence>
<proteinExistence type="inferred from homology"/>
<keyword evidence="5" id="KW-0488">Methylation</keyword>
<dbReference type="InterPro" id="IPR012902">
    <property type="entry name" value="N_methyl_site"/>
</dbReference>
<gene>
    <name evidence="10" type="ORF">RD2015_949</name>
</gene>
<keyword evidence="8" id="KW-1133">Transmembrane helix</keyword>
<dbReference type="GO" id="GO:0005886">
    <property type="term" value="C:plasma membrane"/>
    <property type="evidence" value="ECO:0007669"/>
    <property type="project" value="UniProtKB-SubCell"/>
</dbReference>
<sequence>MTRPSARGFTLIEVLVALVIMAMMSVMAWRAVSTLSTTRDATEAHMDSAETIGTLVRQWELDLREVQDSKQVTALSFDGATLRLTRRTTKGLQMVSWQIRDGRLTRWASQPATTISGLQDAWFRSQQLSPQDLRDSPGISGVQGWQMYFFRNNAWSNAQSSGDQDDAVTKTVPSGVRMKVQFAGGGYNGELTREVIVPAGGSR</sequence>
<dbReference type="AlphaFoldDB" id="A0A0U3DXC3"/>
<keyword evidence="9" id="KW-0472">Membrane</keyword>
<keyword evidence="7" id="KW-0812">Transmembrane</keyword>
<dbReference type="PANTHER" id="PTHR39583">
    <property type="entry name" value="TYPE II SECRETION SYSTEM PROTEIN J-RELATED"/>
    <property type="match status" value="1"/>
</dbReference>
<evidence type="ECO:0000256" key="4">
    <source>
        <dbReference type="ARBA" id="ARBA00022475"/>
    </source>
</evidence>
<dbReference type="PANTHER" id="PTHR39583:SF2">
    <property type="entry name" value="TYPE II SECRETION SYSTEM PROTEIN J"/>
    <property type="match status" value="1"/>
</dbReference>
<dbReference type="STRING" id="76731.RD2015_949"/>
<dbReference type="Pfam" id="PF11612">
    <property type="entry name" value="T2SSJ"/>
    <property type="match status" value="1"/>
</dbReference>
<evidence type="ECO:0000256" key="3">
    <source>
        <dbReference type="ARBA" id="ARBA00021539"/>
    </source>
</evidence>
<dbReference type="InterPro" id="IPR045584">
    <property type="entry name" value="Pilin-like"/>
</dbReference>
<reference evidence="10 11" key="1">
    <citation type="submission" date="2015-12" db="EMBL/GenBank/DDBJ databases">
        <title>Complete genome of Roseateles depolymerans KCTC 42856.</title>
        <authorList>
            <person name="Kim K.M."/>
        </authorList>
    </citation>
    <scope>NUCLEOTIDE SEQUENCE [LARGE SCALE GENOMIC DNA]</scope>
    <source>
        <strain evidence="10 11">KCTC 42856</strain>
    </source>
</reference>
<comment type="similarity">
    <text evidence="2">Belongs to the GSP J family.</text>
</comment>
<dbReference type="KEGG" id="rdp:RD2015_949"/>
<evidence type="ECO:0000256" key="7">
    <source>
        <dbReference type="ARBA" id="ARBA00022692"/>
    </source>
</evidence>
<evidence type="ECO:0000313" key="11">
    <source>
        <dbReference type="Proteomes" id="UP000060699"/>
    </source>
</evidence>
<keyword evidence="4" id="KW-1003">Cell membrane</keyword>
<keyword evidence="11" id="KW-1185">Reference proteome</keyword>
<dbReference type="RefSeq" id="WP_058933914.1">
    <property type="nucleotide sequence ID" value="NZ_CP013729.1"/>
</dbReference>